<dbReference type="NCBIfam" id="NF045608">
    <property type="entry name" value="EpsI_type_V"/>
    <property type="match status" value="1"/>
</dbReference>
<dbReference type="NCBIfam" id="TIGR02914">
    <property type="entry name" value="EpsI_fam"/>
    <property type="match status" value="1"/>
</dbReference>
<feature type="domain" description="Methanolan biosynthesis EpsI" evidence="1">
    <location>
        <begin position="25"/>
        <end position="227"/>
    </location>
</feature>
<comment type="caution">
    <text evidence="2">The sequence shown here is derived from an EMBL/GenBank/DDBJ whole genome shotgun (WGS) entry which is preliminary data.</text>
</comment>
<keyword evidence="3" id="KW-1185">Reference proteome</keyword>
<evidence type="ECO:0000259" key="1">
    <source>
        <dbReference type="Pfam" id="PF11984"/>
    </source>
</evidence>
<gene>
    <name evidence="2" type="ORF">FHS92_000191</name>
</gene>
<dbReference type="EMBL" id="JACIJP010000001">
    <property type="protein sequence ID" value="MBB6122484.1"/>
    <property type="molecule type" value="Genomic_DNA"/>
</dbReference>
<dbReference type="InterPro" id="IPR014263">
    <property type="entry name" value="Methanolan_biosynth_EpsI"/>
</dbReference>
<sequence length="238" mass="26537">MGEVASLNDESTAQGGFGFSRRSLLMGCALLATGGVARARMPQRRYPYISKAQLEAMLPKLFRGWHAADSGALIMPPQDELSKKLYEHIVTRVYSNDAGEAVMFLVAYNSRQIDEVQVHRPEVCYRVAGFDILSSTPTNVAIPGGPQVASRVVEAQSMQRKENILYWTRVGKKYPLNWGEQRIAMLEDNVAGYYPDGVLVRMSSIQPRIEDALPKLKRFANDLWASTTPAGRRIIFQG</sequence>
<dbReference type="Proteomes" id="UP000552700">
    <property type="component" value="Unassembled WGS sequence"/>
</dbReference>
<name>A0A841IVW5_9SPHN</name>
<accession>A0A841IVW5</accession>
<dbReference type="Pfam" id="PF11984">
    <property type="entry name" value="DUF3485"/>
    <property type="match status" value="1"/>
</dbReference>
<evidence type="ECO:0000313" key="2">
    <source>
        <dbReference type="EMBL" id="MBB6122484.1"/>
    </source>
</evidence>
<proteinExistence type="predicted"/>
<evidence type="ECO:0000313" key="3">
    <source>
        <dbReference type="Proteomes" id="UP000552700"/>
    </source>
</evidence>
<reference evidence="2 3" key="1">
    <citation type="submission" date="2020-08" db="EMBL/GenBank/DDBJ databases">
        <title>Genomic Encyclopedia of Type Strains, Phase IV (KMG-IV): sequencing the most valuable type-strain genomes for metagenomic binning, comparative biology and taxonomic classification.</title>
        <authorList>
            <person name="Goeker M."/>
        </authorList>
    </citation>
    <scope>NUCLEOTIDE SEQUENCE [LARGE SCALE GENOMIC DNA]</scope>
    <source>
        <strain evidence="2 3">DSM 102255</strain>
    </source>
</reference>
<dbReference type="AlphaFoldDB" id="A0A841IVW5"/>
<organism evidence="2 3">
    <name type="scientific">Sphingobium subterraneum</name>
    <dbReference type="NCBI Taxonomy" id="627688"/>
    <lineage>
        <taxon>Bacteria</taxon>
        <taxon>Pseudomonadati</taxon>
        <taxon>Pseudomonadota</taxon>
        <taxon>Alphaproteobacteria</taxon>
        <taxon>Sphingomonadales</taxon>
        <taxon>Sphingomonadaceae</taxon>
        <taxon>Sphingobium</taxon>
    </lineage>
</organism>
<protein>
    <submittedName>
        <fullName evidence="2">EpsI family protein</fullName>
    </submittedName>
</protein>
<dbReference type="InterPro" id="IPR054654">
    <property type="entry name" value="EpsI_type_V_pred"/>
</dbReference>